<accession>A0A847SA21</accession>
<dbReference type="Proteomes" id="UP000587991">
    <property type="component" value="Unassembled WGS sequence"/>
</dbReference>
<keyword evidence="4" id="KW-1185">Reference proteome</keyword>
<dbReference type="PANTHER" id="PTHR40114:SF1">
    <property type="entry name" value="SLR0698 PROTEIN"/>
    <property type="match status" value="1"/>
</dbReference>
<dbReference type="EMBL" id="JABAIM010000004">
    <property type="protein sequence ID" value="NLR76583.1"/>
    <property type="molecule type" value="Genomic_DNA"/>
</dbReference>
<dbReference type="Gene3D" id="2.40.320.10">
    <property type="entry name" value="Hypothetical Protein Pfu-838710-001"/>
    <property type="match status" value="1"/>
</dbReference>
<feature type="domain" description="CYTH" evidence="2">
    <location>
        <begin position="2"/>
        <end position="147"/>
    </location>
</feature>
<dbReference type="Pfam" id="PF01928">
    <property type="entry name" value="CYTH"/>
    <property type="match status" value="1"/>
</dbReference>
<proteinExistence type="predicted"/>
<dbReference type="PROSITE" id="PS51707">
    <property type="entry name" value="CYTH"/>
    <property type="match status" value="1"/>
</dbReference>
<evidence type="ECO:0000313" key="4">
    <source>
        <dbReference type="Proteomes" id="UP000587991"/>
    </source>
</evidence>
<dbReference type="PIRSF" id="PIRSF016487">
    <property type="entry name" value="CYTH_UCP016487"/>
    <property type="match status" value="1"/>
</dbReference>
<dbReference type="InterPro" id="IPR033469">
    <property type="entry name" value="CYTH-like_dom_sf"/>
</dbReference>
<evidence type="ECO:0000313" key="3">
    <source>
        <dbReference type="EMBL" id="NLR76583.1"/>
    </source>
</evidence>
<name>A0A847SA21_9NEIS</name>
<reference evidence="3 4" key="1">
    <citation type="submission" date="2020-04" db="EMBL/GenBank/DDBJ databases">
        <title>Draft genome of Leeia sp. IMCC25680.</title>
        <authorList>
            <person name="Song J."/>
            <person name="Cho J.-C."/>
        </authorList>
    </citation>
    <scope>NUCLEOTIDE SEQUENCE [LARGE SCALE GENOMIC DNA]</scope>
    <source>
        <strain evidence="3 4">IMCC25680</strain>
    </source>
</reference>
<evidence type="ECO:0000256" key="1">
    <source>
        <dbReference type="PIRSR" id="PIRSR016487-1"/>
    </source>
</evidence>
<organism evidence="3 4">
    <name type="scientific">Leeia aquatica</name>
    <dbReference type="NCBI Taxonomy" id="2725557"/>
    <lineage>
        <taxon>Bacteria</taxon>
        <taxon>Pseudomonadati</taxon>
        <taxon>Pseudomonadota</taxon>
        <taxon>Betaproteobacteria</taxon>
        <taxon>Neisseriales</taxon>
        <taxon>Leeiaceae</taxon>
        <taxon>Leeia</taxon>
    </lineage>
</organism>
<comment type="caution">
    <text evidence="3">The sequence shown here is derived from an EMBL/GenBank/DDBJ whole genome shotgun (WGS) entry which is preliminary data.</text>
</comment>
<sequence>MAYEIERRFKVNGERWRGLAPGIWYRQGYVSVEPQRTVRVRVVGELAWLTLKGQISSMRRHEFEYPVPLADAEAMLTHLCAMQVEKKRYRIELDGFIWEVDEFFGDNAGLILAEIELPDEHTPFTRPDWLGEEVTEDGRYTNAWLSQHPYTQWADPAQGSPVPPAP</sequence>
<dbReference type="PANTHER" id="PTHR40114">
    <property type="entry name" value="SLR0698 PROTEIN"/>
    <property type="match status" value="1"/>
</dbReference>
<dbReference type="RefSeq" id="WP_168878254.1">
    <property type="nucleotide sequence ID" value="NZ_JABAIM010000004.1"/>
</dbReference>
<protein>
    <submittedName>
        <fullName evidence="3">CYTH domain-containing protein</fullName>
    </submittedName>
</protein>
<dbReference type="InterPro" id="IPR012042">
    <property type="entry name" value="NeuTTM/CthTTM-like"/>
</dbReference>
<dbReference type="InterPro" id="IPR023577">
    <property type="entry name" value="CYTH_domain"/>
</dbReference>
<dbReference type="AlphaFoldDB" id="A0A847SA21"/>
<dbReference type="CDD" id="cd07891">
    <property type="entry name" value="CYTH-like_CthTTM-like_1"/>
    <property type="match status" value="1"/>
</dbReference>
<dbReference type="SMART" id="SM01118">
    <property type="entry name" value="CYTH"/>
    <property type="match status" value="1"/>
</dbReference>
<evidence type="ECO:0000259" key="2">
    <source>
        <dbReference type="PROSITE" id="PS51707"/>
    </source>
</evidence>
<feature type="active site" description="Proton acceptor" evidence="1">
    <location>
        <position position="29"/>
    </location>
</feature>
<gene>
    <name evidence="3" type="ORF">HF682_15555</name>
</gene>
<dbReference type="SUPFAM" id="SSF55154">
    <property type="entry name" value="CYTH-like phosphatases"/>
    <property type="match status" value="1"/>
</dbReference>